<dbReference type="Gene3D" id="3.30.70.270">
    <property type="match status" value="1"/>
</dbReference>
<feature type="domain" description="Reverse transcriptase" evidence="1">
    <location>
        <begin position="77"/>
        <end position="206"/>
    </location>
</feature>
<dbReference type="CDD" id="cd01647">
    <property type="entry name" value="RT_LTR"/>
    <property type="match status" value="1"/>
</dbReference>
<dbReference type="Gene3D" id="3.10.10.10">
    <property type="entry name" value="HIV Type 1 Reverse Transcriptase, subunit A, domain 1"/>
    <property type="match status" value="1"/>
</dbReference>
<dbReference type="InterPro" id="IPR043128">
    <property type="entry name" value="Rev_trsase/Diguanyl_cyclase"/>
</dbReference>
<evidence type="ECO:0000313" key="2">
    <source>
        <dbReference type="EMBL" id="MBW0517000.1"/>
    </source>
</evidence>
<proteinExistence type="predicted"/>
<dbReference type="AlphaFoldDB" id="A0A9Q3HWC3"/>
<dbReference type="PANTHER" id="PTHR24559:SF440">
    <property type="entry name" value="RIBONUCLEASE H"/>
    <property type="match status" value="1"/>
</dbReference>
<dbReference type="InterPro" id="IPR053134">
    <property type="entry name" value="RNA-dir_DNA_polymerase"/>
</dbReference>
<dbReference type="InterPro" id="IPR000477">
    <property type="entry name" value="RT_dom"/>
</dbReference>
<reference evidence="2" key="1">
    <citation type="submission" date="2021-03" db="EMBL/GenBank/DDBJ databases">
        <title>Draft genome sequence of rust myrtle Austropuccinia psidii MF-1, a brazilian biotype.</title>
        <authorList>
            <person name="Quecine M.C."/>
            <person name="Pachon D.M.R."/>
            <person name="Bonatelli M.L."/>
            <person name="Correr F.H."/>
            <person name="Franceschini L.M."/>
            <person name="Leite T.F."/>
            <person name="Margarido G.R.A."/>
            <person name="Almeida C.A."/>
            <person name="Ferrarezi J.A."/>
            <person name="Labate C.A."/>
        </authorList>
    </citation>
    <scope>NUCLEOTIDE SEQUENCE</scope>
    <source>
        <strain evidence="2">MF-1</strain>
    </source>
</reference>
<name>A0A9Q3HWC3_9BASI</name>
<keyword evidence="3" id="KW-1185">Reference proteome</keyword>
<sequence>MLQGESRKLPHHHSCNNPIELEWSLPPVGTIYSLSNQESQTLSAYISEIVEKAFISPRYSSTGAPVLFVKKKDGGLCLCVHYHKLNSVTRKNKYPVPPMNQLLSVFNFSSIFSKIDLYDAYEILRIEEGDEDLTTFKNKYGIYEYLAMPFGLPNAPASFQNLSNDIFYDLLDFNFMLCLDDIMGFSKYEEENLTHVYTVLSRLGANSLF</sequence>
<dbReference type="OrthoDB" id="7550118at2759"/>
<dbReference type="Pfam" id="PF00078">
    <property type="entry name" value="RVT_1"/>
    <property type="match status" value="1"/>
</dbReference>
<dbReference type="Proteomes" id="UP000765509">
    <property type="component" value="Unassembled WGS sequence"/>
</dbReference>
<evidence type="ECO:0000313" key="3">
    <source>
        <dbReference type="Proteomes" id="UP000765509"/>
    </source>
</evidence>
<evidence type="ECO:0000259" key="1">
    <source>
        <dbReference type="Pfam" id="PF00078"/>
    </source>
</evidence>
<dbReference type="SUPFAM" id="SSF56672">
    <property type="entry name" value="DNA/RNA polymerases"/>
    <property type="match status" value="1"/>
</dbReference>
<dbReference type="PANTHER" id="PTHR24559">
    <property type="entry name" value="TRANSPOSON TY3-I GAG-POL POLYPROTEIN"/>
    <property type="match status" value="1"/>
</dbReference>
<dbReference type="EMBL" id="AVOT02025620">
    <property type="protein sequence ID" value="MBW0517000.1"/>
    <property type="molecule type" value="Genomic_DNA"/>
</dbReference>
<accession>A0A9Q3HWC3</accession>
<gene>
    <name evidence="2" type="ORF">O181_056715</name>
</gene>
<organism evidence="2 3">
    <name type="scientific">Austropuccinia psidii MF-1</name>
    <dbReference type="NCBI Taxonomy" id="1389203"/>
    <lineage>
        <taxon>Eukaryota</taxon>
        <taxon>Fungi</taxon>
        <taxon>Dikarya</taxon>
        <taxon>Basidiomycota</taxon>
        <taxon>Pucciniomycotina</taxon>
        <taxon>Pucciniomycetes</taxon>
        <taxon>Pucciniales</taxon>
        <taxon>Sphaerophragmiaceae</taxon>
        <taxon>Austropuccinia</taxon>
    </lineage>
</organism>
<comment type="caution">
    <text evidence="2">The sequence shown here is derived from an EMBL/GenBank/DDBJ whole genome shotgun (WGS) entry which is preliminary data.</text>
</comment>
<dbReference type="InterPro" id="IPR043502">
    <property type="entry name" value="DNA/RNA_pol_sf"/>
</dbReference>
<protein>
    <recommendedName>
        <fullName evidence="1">Reverse transcriptase domain-containing protein</fullName>
    </recommendedName>
</protein>